<accession>T0GAT3</accession>
<dbReference type="EMBL" id="AHMO02000008">
    <property type="protein sequence ID" value="EQA43949.1"/>
    <property type="molecule type" value="Genomic_DNA"/>
</dbReference>
<protein>
    <submittedName>
        <fullName evidence="1">Uncharacterized protein</fullName>
    </submittedName>
</protein>
<proteinExistence type="predicted"/>
<evidence type="ECO:0000313" key="1">
    <source>
        <dbReference type="EMBL" id="EQA43949.1"/>
    </source>
</evidence>
<name>T0GAT3_9LEPT</name>
<comment type="caution">
    <text evidence="1">The sequence shown here is derived from an EMBL/GenBank/DDBJ whole genome shotgun (WGS) entry which is preliminary data.</text>
</comment>
<keyword evidence="2" id="KW-1185">Reference proteome</keyword>
<sequence length="62" mass="7284">MERIFTYNFKIRGTHSTTDFSDRLPTCLVPASIYEKGKKTSKRNRFVMIDRNQESIRTVEIG</sequence>
<organism evidence="1 2">
    <name type="scientific">Leptospira broomii serovar Hurstbridge str. 5399</name>
    <dbReference type="NCBI Taxonomy" id="1049789"/>
    <lineage>
        <taxon>Bacteria</taxon>
        <taxon>Pseudomonadati</taxon>
        <taxon>Spirochaetota</taxon>
        <taxon>Spirochaetia</taxon>
        <taxon>Leptospirales</taxon>
        <taxon>Leptospiraceae</taxon>
        <taxon>Leptospira</taxon>
    </lineage>
</organism>
<dbReference type="STRING" id="1049789.LEP1GSC050_3143"/>
<dbReference type="Proteomes" id="UP000015454">
    <property type="component" value="Unassembled WGS sequence"/>
</dbReference>
<evidence type="ECO:0000313" key="2">
    <source>
        <dbReference type="Proteomes" id="UP000015454"/>
    </source>
</evidence>
<gene>
    <name evidence="1" type="ORF">LEP1GSC050_3143</name>
</gene>
<dbReference type="AlphaFoldDB" id="T0GAT3"/>
<reference evidence="1" key="1">
    <citation type="submission" date="2013-05" db="EMBL/GenBank/DDBJ databases">
        <authorList>
            <person name="Harkins D.M."/>
            <person name="Durkin A.S."/>
            <person name="Brinkac L.M."/>
            <person name="Haft D.H."/>
            <person name="Selengut J.D."/>
            <person name="Sanka R."/>
            <person name="DePew J."/>
            <person name="Purushe J."/>
            <person name="Hartskeerl R.A."/>
            <person name="Ahmed A."/>
            <person name="van der Linden H."/>
            <person name="Goris M.G.A."/>
            <person name="Vinetz J.M."/>
            <person name="Sutton G.G."/>
            <person name="Nierman W.C."/>
            <person name="Fouts D.E."/>
        </authorList>
    </citation>
    <scope>NUCLEOTIDE SEQUENCE [LARGE SCALE GENOMIC DNA]</scope>
    <source>
        <strain evidence="1">5399</strain>
    </source>
</reference>